<dbReference type="InterPro" id="IPR009072">
    <property type="entry name" value="Histone-fold"/>
</dbReference>
<dbReference type="InterPro" id="IPR037818">
    <property type="entry name" value="TAF8"/>
</dbReference>
<reference evidence="7" key="1">
    <citation type="submission" date="2018-02" db="EMBL/GenBank/DDBJ databases">
        <title>Rhizophora mucronata_Transcriptome.</title>
        <authorList>
            <person name="Meera S.P."/>
            <person name="Sreeshan A."/>
            <person name="Augustine A."/>
        </authorList>
    </citation>
    <scope>NUCLEOTIDE SEQUENCE</scope>
    <source>
        <tissue evidence="7">Leaf</tissue>
    </source>
</reference>
<keyword evidence="2" id="KW-0805">Transcription regulation</keyword>
<keyword evidence="4" id="KW-0539">Nucleus</keyword>
<evidence type="ECO:0000256" key="1">
    <source>
        <dbReference type="ARBA" id="ARBA00004123"/>
    </source>
</evidence>
<feature type="region of interest" description="Disordered" evidence="5">
    <location>
        <begin position="1"/>
        <end position="23"/>
    </location>
</feature>
<feature type="domain" description="Bromodomain associated" evidence="6">
    <location>
        <begin position="31"/>
        <end position="107"/>
    </location>
</feature>
<comment type="subcellular location">
    <subcellularLocation>
        <location evidence="1">Nucleus</location>
    </subcellularLocation>
</comment>
<dbReference type="EMBL" id="GGEC01081984">
    <property type="protein sequence ID" value="MBX62468.1"/>
    <property type="molecule type" value="Transcribed_RNA"/>
</dbReference>
<dbReference type="Pfam" id="PF07524">
    <property type="entry name" value="Bromo_TP"/>
    <property type="match status" value="1"/>
</dbReference>
<evidence type="ECO:0000256" key="2">
    <source>
        <dbReference type="ARBA" id="ARBA00023015"/>
    </source>
</evidence>
<evidence type="ECO:0000313" key="7">
    <source>
        <dbReference type="EMBL" id="MBX62468.1"/>
    </source>
</evidence>
<dbReference type="PANTHER" id="PTHR46338:SF13">
    <property type="entry name" value="TRANSCRIPTION INITIATION FACTOR TFIID SUBUNIT 8-LIKE"/>
    <property type="match status" value="1"/>
</dbReference>
<feature type="compositionally biased region" description="Basic residues" evidence="5">
    <location>
        <begin position="7"/>
        <end position="17"/>
    </location>
</feature>
<evidence type="ECO:0000256" key="3">
    <source>
        <dbReference type="ARBA" id="ARBA00023163"/>
    </source>
</evidence>
<dbReference type="SUPFAM" id="SSF47113">
    <property type="entry name" value="Histone-fold"/>
    <property type="match status" value="1"/>
</dbReference>
<accession>A0A2P2Q661</accession>
<proteinExistence type="predicted"/>
<dbReference type="InterPro" id="IPR006565">
    <property type="entry name" value="BTP"/>
</dbReference>
<evidence type="ECO:0000256" key="4">
    <source>
        <dbReference type="ARBA" id="ARBA00023242"/>
    </source>
</evidence>
<keyword evidence="3" id="KW-0804">Transcription</keyword>
<dbReference type="GO" id="GO:0005669">
    <property type="term" value="C:transcription factor TFIID complex"/>
    <property type="evidence" value="ECO:0007669"/>
    <property type="project" value="InterPro"/>
</dbReference>
<dbReference type="SMART" id="SM00576">
    <property type="entry name" value="BTP"/>
    <property type="match status" value="1"/>
</dbReference>
<dbReference type="GO" id="GO:0046982">
    <property type="term" value="F:protein heterodimerization activity"/>
    <property type="evidence" value="ECO:0007669"/>
    <property type="project" value="InterPro"/>
</dbReference>
<evidence type="ECO:0000256" key="5">
    <source>
        <dbReference type="SAM" id="MobiDB-lite"/>
    </source>
</evidence>
<evidence type="ECO:0000259" key="6">
    <source>
        <dbReference type="SMART" id="SM00576"/>
    </source>
</evidence>
<dbReference type="Gene3D" id="1.10.20.10">
    <property type="entry name" value="Histone, subunit A"/>
    <property type="match status" value="1"/>
</dbReference>
<organism evidence="7">
    <name type="scientific">Rhizophora mucronata</name>
    <name type="common">Asiatic mangrove</name>
    <dbReference type="NCBI Taxonomy" id="61149"/>
    <lineage>
        <taxon>Eukaryota</taxon>
        <taxon>Viridiplantae</taxon>
        <taxon>Streptophyta</taxon>
        <taxon>Embryophyta</taxon>
        <taxon>Tracheophyta</taxon>
        <taxon>Spermatophyta</taxon>
        <taxon>Magnoliopsida</taxon>
        <taxon>eudicotyledons</taxon>
        <taxon>Gunneridae</taxon>
        <taxon>Pentapetalae</taxon>
        <taxon>rosids</taxon>
        <taxon>fabids</taxon>
        <taxon>Malpighiales</taxon>
        <taxon>Rhizophoraceae</taxon>
        <taxon>Rhizophora</taxon>
    </lineage>
</organism>
<dbReference type="PANTHER" id="PTHR46338">
    <property type="entry name" value="TRANSCRIPTION INITIATION FACTOR TFIID SUBUNIT 8"/>
    <property type="match status" value="1"/>
</dbReference>
<protein>
    <recommendedName>
        <fullName evidence="6">Bromodomain associated domain-containing protein</fullName>
    </recommendedName>
</protein>
<sequence>MEPKLKPYQKLKSRKKHQNQENQCQISANPSEFAFQITKTAVSQICRSVGFKSSQLHAIEALTHVATLYLKALAKTAVLYCNASNRTQSNLFDLVNALHDIDSIRGFVGAPMLHDIENNCLLTSSVLKDLCVFVNSTDEIPFAKPIPRKNPMPLPRYLDSLALNSRDLHIPMWLPGFPDKTTYKKCEENVCDRRREDMILWENSDLGQSCSGISNVMPKETVGSNLAMERKRVRFKIGKVESRVIGVTRLDMGNQVCRGKKTKLCWNKDGNCVGDDMISTKKRR</sequence>
<name>A0A2P2Q661_RHIMU</name>
<dbReference type="AlphaFoldDB" id="A0A2P2Q661"/>